<evidence type="ECO:0000256" key="1">
    <source>
        <dbReference type="SAM" id="MobiDB-lite"/>
    </source>
</evidence>
<evidence type="ECO:0000313" key="3">
    <source>
        <dbReference type="Proteomes" id="UP000527355"/>
    </source>
</evidence>
<dbReference type="EMBL" id="JABWUV010000016">
    <property type="protein sequence ID" value="KAF6300733.1"/>
    <property type="molecule type" value="Genomic_DNA"/>
</dbReference>
<feature type="region of interest" description="Disordered" evidence="1">
    <location>
        <begin position="38"/>
        <end position="85"/>
    </location>
</feature>
<dbReference type="VEuPathDB" id="HostDB:GeneID_118670580"/>
<gene>
    <name evidence="2" type="ORF">mMyoMyo1_013757</name>
</gene>
<organism evidence="2 3">
    <name type="scientific">Myotis myotis</name>
    <name type="common">Greater mouse-eared bat</name>
    <name type="synonym">Vespertilio myotis</name>
    <dbReference type="NCBI Taxonomy" id="51298"/>
    <lineage>
        <taxon>Eukaryota</taxon>
        <taxon>Metazoa</taxon>
        <taxon>Chordata</taxon>
        <taxon>Craniata</taxon>
        <taxon>Vertebrata</taxon>
        <taxon>Euteleostomi</taxon>
        <taxon>Mammalia</taxon>
        <taxon>Eutheria</taxon>
        <taxon>Laurasiatheria</taxon>
        <taxon>Chiroptera</taxon>
        <taxon>Yangochiroptera</taxon>
        <taxon>Vespertilionidae</taxon>
        <taxon>Myotis</taxon>
    </lineage>
</organism>
<comment type="caution">
    <text evidence="2">The sequence shown here is derived from an EMBL/GenBank/DDBJ whole genome shotgun (WGS) entry which is preliminary data.</text>
</comment>
<proteinExistence type="predicted"/>
<accession>A0A7J7TK26</accession>
<sequence>MSRELQDVDLAEVKPLVEKGETITGLLQEFDVQEQDIETLHGSIHVPQPLPHQRGHPQPLPHQRGHPQPLPHQRGRPPGHHPQLRLHWEQRRAQVHGGVLLGGLRAPPPPGLWDHRSCPLLPPSPAPARHTARNSVLTPS</sequence>
<reference evidence="2 3" key="1">
    <citation type="journal article" date="2020" name="Nature">
        <title>Six reference-quality genomes reveal evolution of bat adaptations.</title>
        <authorList>
            <person name="Jebb D."/>
            <person name="Huang Z."/>
            <person name="Pippel M."/>
            <person name="Hughes G.M."/>
            <person name="Lavrichenko K."/>
            <person name="Devanna P."/>
            <person name="Winkler S."/>
            <person name="Jermiin L.S."/>
            <person name="Skirmuntt E.C."/>
            <person name="Katzourakis A."/>
            <person name="Burkitt-Gray L."/>
            <person name="Ray D.A."/>
            <person name="Sullivan K.A.M."/>
            <person name="Roscito J.G."/>
            <person name="Kirilenko B.M."/>
            <person name="Davalos L.M."/>
            <person name="Corthals A.P."/>
            <person name="Power M.L."/>
            <person name="Jones G."/>
            <person name="Ransome R.D."/>
            <person name="Dechmann D.K.N."/>
            <person name="Locatelli A.G."/>
            <person name="Puechmaille S.J."/>
            <person name="Fedrigo O."/>
            <person name="Jarvis E.D."/>
            <person name="Hiller M."/>
            <person name="Vernes S.C."/>
            <person name="Myers E.W."/>
            <person name="Teeling E.C."/>
        </authorList>
    </citation>
    <scope>NUCLEOTIDE SEQUENCE [LARGE SCALE GENOMIC DNA]</scope>
    <source>
        <strain evidence="2">MMyoMyo1</strain>
        <tissue evidence="2">Flight muscle</tissue>
    </source>
</reference>
<dbReference type="AlphaFoldDB" id="A0A7J7TK26"/>
<name>A0A7J7TK26_MYOMY</name>
<keyword evidence="3" id="KW-1185">Reference proteome</keyword>
<protein>
    <submittedName>
        <fullName evidence="2">N-myc downstream regulated 1</fullName>
    </submittedName>
</protein>
<dbReference type="Proteomes" id="UP000527355">
    <property type="component" value="Unassembled WGS sequence"/>
</dbReference>
<feature type="region of interest" description="Disordered" evidence="1">
    <location>
        <begin position="99"/>
        <end position="140"/>
    </location>
</feature>
<feature type="compositionally biased region" description="Basic residues" evidence="1">
    <location>
        <begin position="73"/>
        <end position="84"/>
    </location>
</feature>
<evidence type="ECO:0000313" key="2">
    <source>
        <dbReference type="EMBL" id="KAF6300733.1"/>
    </source>
</evidence>